<dbReference type="CDD" id="cd05403">
    <property type="entry name" value="NT_KNTase_like"/>
    <property type="match status" value="1"/>
</dbReference>
<organism evidence="2 3">
    <name type="scientific">Phocaeicola barnesiae</name>
    <dbReference type="NCBI Taxonomy" id="376804"/>
    <lineage>
        <taxon>Bacteria</taxon>
        <taxon>Pseudomonadati</taxon>
        <taxon>Bacteroidota</taxon>
        <taxon>Bacteroidia</taxon>
        <taxon>Bacteroidales</taxon>
        <taxon>Bacteroidaceae</taxon>
        <taxon>Phocaeicola</taxon>
    </lineage>
</organism>
<gene>
    <name evidence="2" type="ORF">NW209_12170</name>
</gene>
<dbReference type="EMBL" id="JANRHJ010000014">
    <property type="protein sequence ID" value="MCR8874757.1"/>
    <property type="molecule type" value="Genomic_DNA"/>
</dbReference>
<evidence type="ECO:0000259" key="1">
    <source>
        <dbReference type="Pfam" id="PF18765"/>
    </source>
</evidence>
<sequence length="103" mass="11826">MNDIPIDKKKAIQIAKEYKALVAEWLPLKALYLYGSYSKGNHTEDSDIDIAVVVERVSDDYFEDTPLLWKLKRKISNFIEPVLLTEDINNPLYADILKTGILI</sequence>
<protein>
    <submittedName>
        <fullName evidence="2">Nucleotidyltransferase domain-containing protein</fullName>
    </submittedName>
</protein>
<dbReference type="RefSeq" id="WP_258336075.1">
    <property type="nucleotide sequence ID" value="NZ_JANRHJ010000014.1"/>
</dbReference>
<comment type="caution">
    <text evidence="2">The sequence shown here is derived from an EMBL/GenBank/DDBJ whole genome shotgun (WGS) entry which is preliminary data.</text>
</comment>
<dbReference type="Pfam" id="PF18765">
    <property type="entry name" value="Polbeta"/>
    <property type="match status" value="1"/>
</dbReference>
<dbReference type="InterPro" id="IPR043519">
    <property type="entry name" value="NT_sf"/>
</dbReference>
<dbReference type="Gene3D" id="3.30.460.10">
    <property type="entry name" value="Beta Polymerase, domain 2"/>
    <property type="match status" value="1"/>
</dbReference>
<dbReference type="PANTHER" id="PTHR33933">
    <property type="entry name" value="NUCLEOTIDYLTRANSFERASE"/>
    <property type="match status" value="1"/>
</dbReference>
<reference evidence="2 3" key="1">
    <citation type="submission" date="2022-08" db="EMBL/GenBank/DDBJ databases">
        <authorList>
            <person name="Zeman M."/>
            <person name="Kubasova T."/>
        </authorList>
    </citation>
    <scope>NUCLEOTIDE SEQUENCE [LARGE SCALE GENOMIC DNA]</scope>
    <source>
        <strain evidence="2 3">ET62</strain>
    </source>
</reference>
<proteinExistence type="predicted"/>
<evidence type="ECO:0000313" key="3">
    <source>
        <dbReference type="Proteomes" id="UP001204579"/>
    </source>
</evidence>
<dbReference type="SUPFAM" id="SSF81301">
    <property type="entry name" value="Nucleotidyltransferase"/>
    <property type="match status" value="1"/>
</dbReference>
<dbReference type="InterPro" id="IPR041633">
    <property type="entry name" value="Polbeta"/>
</dbReference>
<dbReference type="Proteomes" id="UP001204579">
    <property type="component" value="Unassembled WGS sequence"/>
</dbReference>
<name>A0AAW5N650_9BACT</name>
<feature type="domain" description="Polymerase beta nucleotidyltransferase" evidence="1">
    <location>
        <begin position="27"/>
        <end position="103"/>
    </location>
</feature>
<dbReference type="AlphaFoldDB" id="A0AAW5N650"/>
<keyword evidence="3" id="KW-1185">Reference proteome</keyword>
<evidence type="ECO:0000313" key="2">
    <source>
        <dbReference type="EMBL" id="MCR8874757.1"/>
    </source>
</evidence>
<dbReference type="InterPro" id="IPR052548">
    <property type="entry name" value="Type_VII_TA_antitoxin"/>
</dbReference>
<dbReference type="PANTHER" id="PTHR33933:SF1">
    <property type="entry name" value="PROTEIN ADENYLYLTRANSFERASE MNTA-RELATED"/>
    <property type="match status" value="1"/>
</dbReference>
<accession>A0AAW5N650</accession>